<sequence>MSQERTTAAAEAARRYYDTSDVDAFYATLWGGEDIHTGVYAHEGEPVAEASHRTVDRIAAKAAERLGPGTTVLDLGSGYGGPARRLAEIFHCRVVALNISGTQNERHRKTNRERGLDDRIDVVTGSFEDVPYPDAHFDVVWSQEAFCHSGDRERVLSEAVRVLKPRGDLLFTDLMSADDTPPAALRAAVARLNVTALATPAFYRERLTGLGLAQVEFEDLSEHLLTHYLGLIEETGRRARDLQDVISPAYVDNLLENLPLWADASRTGHLRWGIFHARR</sequence>
<evidence type="ECO:0000259" key="2">
    <source>
        <dbReference type="Pfam" id="PF08241"/>
    </source>
</evidence>
<protein>
    <submittedName>
        <fullName evidence="3">Methyltransferase domain-containing protein</fullName>
    </submittedName>
</protein>
<reference evidence="3 4" key="1">
    <citation type="journal article" date="2019" name="Int. J. Syst. Evol. Microbiol.">
        <title>The Global Catalogue of Microorganisms (GCM) 10K type strain sequencing project: providing services to taxonomists for standard genome sequencing and annotation.</title>
        <authorList>
            <consortium name="The Broad Institute Genomics Platform"/>
            <consortium name="The Broad Institute Genome Sequencing Center for Infectious Disease"/>
            <person name="Wu L."/>
            <person name="Ma J."/>
        </authorList>
    </citation>
    <scope>NUCLEOTIDE SEQUENCE [LARGE SCALE GENOMIC DNA]</scope>
    <source>
        <strain evidence="3 4">JCM 10649</strain>
    </source>
</reference>
<name>A0ABN1B7B6_9ACTN</name>
<evidence type="ECO:0000313" key="3">
    <source>
        <dbReference type="EMBL" id="GAA0491490.1"/>
    </source>
</evidence>
<dbReference type="Gene3D" id="3.40.50.150">
    <property type="entry name" value="Vaccinia Virus protein VP39"/>
    <property type="match status" value="1"/>
</dbReference>
<feature type="domain" description="Methyltransferase type 11" evidence="2">
    <location>
        <begin position="73"/>
        <end position="171"/>
    </location>
</feature>
<dbReference type="InterPro" id="IPR029063">
    <property type="entry name" value="SAM-dependent_MTases_sf"/>
</dbReference>
<dbReference type="SUPFAM" id="SSF53335">
    <property type="entry name" value="S-adenosyl-L-methionine-dependent methyltransferases"/>
    <property type="match status" value="1"/>
</dbReference>
<dbReference type="Proteomes" id="UP001499895">
    <property type="component" value="Unassembled WGS sequence"/>
</dbReference>
<evidence type="ECO:0000313" key="4">
    <source>
        <dbReference type="Proteomes" id="UP001499895"/>
    </source>
</evidence>
<organism evidence="3 4">
    <name type="scientific">Streptomyces stramineus</name>
    <dbReference type="NCBI Taxonomy" id="173861"/>
    <lineage>
        <taxon>Bacteria</taxon>
        <taxon>Bacillati</taxon>
        <taxon>Actinomycetota</taxon>
        <taxon>Actinomycetes</taxon>
        <taxon>Kitasatosporales</taxon>
        <taxon>Streptomycetaceae</taxon>
        <taxon>Streptomyces</taxon>
    </lineage>
</organism>
<dbReference type="EMBL" id="BAAAHB010000122">
    <property type="protein sequence ID" value="GAA0491490.1"/>
    <property type="molecule type" value="Genomic_DNA"/>
</dbReference>
<keyword evidence="1" id="KW-0808">Transferase</keyword>
<dbReference type="GO" id="GO:0008168">
    <property type="term" value="F:methyltransferase activity"/>
    <property type="evidence" value="ECO:0007669"/>
    <property type="project" value="UniProtKB-KW"/>
</dbReference>
<dbReference type="CDD" id="cd02440">
    <property type="entry name" value="AdoMet_MTases"/>
    <property type="match status" value="1"/>
</dbReference>
<evidence type="ECO:0000256" key="1">
    <source>
        <dbReference type="ARBA" id="ARBA00022679"/>
    </source>
</evidence>
<dbReference type="Pfam" id="PF08241">
    <property type="entry name" value="Methyltransf_11"/>
    <property type="match status" value="1"/>
</dbReference>
<dbReference type="InterPro" id="IPR013216">
    <property type="entry name" value="Methyltransf_11"/>
</dbReference>
<gene>
    <name evidence="3" type="ORF">GCM10009544_60280</name>
</gene>
<proteinExistence type="predicted"/>
<dbReference type="PANTHER" id="PTHR44068:SF11">
    <property type="entry name" value="GERANYL DIPHOSPHATE 2-C-METHYLTRANSFERASE"/>
    <property type="match status" value="1"/>
</dbReference>
<dbReference type="PANTHER" id="PTHR44068">
    <property type="entry name" value="ZGC:194242"/>
    <property type="match status" value="1"/>
</dbReference>
<accession>A0ABN1B7B6</accession>
<comment type="caution">
    <text evidence="3">The sequence shown here is derived from an EMBL/GenBank/DDBJ whole genome shotgun (WGS) entry which is preliminary data.</text>
</comment>
<dbReference type="GO" id="GO:0032259">
    <property type="term" value="P:methylation"/>
    <property type="evidence" value="ECO:0007669"/>
    <property type="project" value="UniProtKB-KW"/>
</dbReference>
<dbReference type="InterPro" id="IPR050447">
    <property type="entry name" value="Erg6_SMT_methyltransf"/>
</dbReference>
<keyword evidence="3" id="KW-0489">Methyltransferase</keyword>
<dbReference type="RefSeq" id="WP_344096877.1">
    <property type="nucleotide sequence ID" value="NZ_BAAAHB010000122.1"/>
</dbReference>
<keyword evidence="4" id="KW-1185">Reference proteome</keyword>